<feature type="binding site" evidence="9">
    <location>
        <begin position="58"/>
        <end position="67"/>
    </location>
    <ligand>
        <name>substrate</name>
    </ligand>
</feature>
<dbReference type="NCBIfam" id="TIGR01740">
    <property type="entry name" value="pyrF"/>
    <property type="match status" value="1"/>
</dbReference>
<evidence type="ECO:0000256" key="5">
    <source>
        <dbReference type="ARBA" id="ARBA00022975"/>
    </source>
</evidence>
<dbReference type="GO" id="GO:0006207">
    <property type="term" value="P:'de novo' pyrimidine nucleobase biosynthetic process"/>
    <property type="evidence" value="ECO:0007669"/>
    <property type="project" value="InterPro"/>
</dbReference>
<evidence type="ECO:0000256" key="4">
    <source>
        <dbReference type="ARBA" id="ARBA00022793"/>
    </source>
</evidence>
<feature type="binding site" evidence="9 11">
    <location>
        <position position="210"/>
    </location>
    <ligand>
        <name>substrate</name>
    </ligand>
</feature>
<dbReference type="GO" id="GO:0004590">
    <property type="term" value="F:orotidine-5'-phosphate decarboxylase activity"/>
    <property type="evidence" value="ECO:0007669"/>
    <property type="project" value="UniProtKB-UniRule"/>
</dbReference>
<dbReference type="InterPro" id="IPR014732">
    <property type="entry name" value="OMPdecase"/>
</dbReference>
<dbReference type="SUPFAM" id="SSF51366">
    <property type="entry name" value="Ribulose-phoshate binding barrel"/>
    <property type="match status" value="1"/>
</dbReference>
<dbReference type="Pfam" id="PF00215">
    <property type="entry name" value="OMPdecase"/>
    <property type="match status" value="1"/>
</dbReference>
<evidence type="ECO:0000256" key="2">
    <source>
        <dbReference type="ARBA" id="ARBA00004861"/>
    </source>
</evidence>
<keyword evidence="4 9" id="KW-0210">Decarboxylase</keyword>
<evidence type="ECO:0000256" key="3">
    <source>
        <dbReference type="ARBA" id="ARBA00011738"/>
    </source>
</evidence>
<dbReference type="InterPro" id="IPR013785">
    <property type="entry name" value="Aldolase_TIM"/>
</dbReference>
<dbReference type="EMBL" id="JAATJA010000005">
    <property type="protein sequence ID" value="NJB69455.1"/>
    <property type="molecule type" value="Genomic_DNA"/>
</dbReference>
<comment type="similarity">
    <text evidence="8 9">Belongs to the OMP decarboxylase family. Type 1 subfamily.</text>
</comment>
<evidence type="ECO:0000256" key="8">
    <source>
        <dbReference type="ARBA" id="ARBA00061012"/>
    </source>
</evidence>
<dbReference type="PANTHER" id="PTHR32119:SF2">
    <property type="entry name" value="OROTIDINE 5'-PHOSPHATE DECARBOXYLASE"/>
    <property type="match status" value="1"/>
</dbReference>
<dbReference type="InterPro" id="IPR011060">
    <property type="entry name" value="RibuloseP-bd_barrel"/>
</dbReference>
<feature type="binding site" evidence="9 11">
    <location>
        <position position="121"/>
    </location>
    <ligand>
        <name>substrate</name>
    </ligand>
</feature>
<dbReference type="Gene3D" id="3.20.20.70">
    <property type="entry name" value="Aldolase class I"/>
    <property type="match status" value="1"/>
</dbReference>
<gene>
    <name evidence="9" type="primary">pyrF</name>
    <name evidence="14" type="ORF">GGQ74_003157</name>
</gene>
<name>A0A846QV69_9BACT</name>
<feature type="binding site" evidence="9 11">
    <location>
        <position position="9"/>
    </location>
    <ligand>
        <name>substrate</name>
    </ligand>
</feature>
<comment type="catalytic activity">
    <reaction evidence="7 9 12">
        <text>orotidine 5'-phosphate + H(+) = UMP + CO2</text>
        <dbReference type="Rhea" id="RHEA:11596"/>
        <dbReference type="ChEBI" id="CHEBI:15378"/>
        <dbReference type="ChEBI" id="CHEBI:16526"/>
        <dbReference type="ChEBI" id="CHEBI:57538"/>
        <dbReference type="ChEBI" id="CHEBI:57865"/>
        <dbReference type="EC" id="4.1.1.23"/>
    </reaction>
</comment>
<feature type="active site" description="For OMPdecase activity" evidence="10">
    <location>
        <position position="58"/>
    </location>
</feature>
<keyword evidence="5 9" id="KW-0665">Pyrimidine biosynthesis</keyword>
<dbReference type="RefSeq" id="WP_167942539.1">
    <property type="nucleotide sequence ID" value="NZ_JAATJA010000005.1"/>
</dbReference>
<dbReference type="InterPro" id="IPR047596">
    <property type="entry name" value="OMPdecase_bac"/>
</dbReference>
<dbReference type="PROSITE" id="PS00156">
    <property type="entry name" value="OMPDECASE"/>
    <property type="match status" value="1"/>
</dbReference>
<comment type="function">
    <text evidence="1 9">Catalyzes the decarboxylation of orotidine 5'-monophosphate (OMP) to uridine 5'-monophosphate (UMP).</text>
</comment>
<evidence type="ECO:0000256" key="6">
    <source>
        <dbReference type="ARBA" id="ARBA00023239"/>
    </source>
</evidence>
<comment type="subunit">
    <text evidence="3 9">Homodimer.</text>
</comment>
<dbReference type="InterPro" id="IPR018089">
    <property type="entry name" value="OMPdecase_AS"/>
</dbReference>
<evidence type="ECO:0000313" key="14">
    <source>
        <dbReference type="EMBL" id="NJB69455.1"/>
    </source>
</evidence>
<protein>
    <recommendedName>
        <fullName evidence="9">Orotidine 5'-phosphate decarboxylase</fullName>
        <ecNumber evidence="9">4.1.1.23</ecNumber>
    </recommendedName>
    <alternativeName>
        <fullName evidence="9">OMP decarboxylase</fullName>
        <shortName evidence="9">OMPDCase</shortName>
        <shortName evidence="9">OMPdecase</shortName>
    </alternativeName>
</protein>
<evidence type="ECO:0000256" key="11">
    <source>
        <dbReference type="PIRSR" id="PIRSR614732-2"/>
    </source>
</evidence>
<proteinExistence type="inferred from homology"/>
<dbReference type="GO" id="GO:0044205">
    <property type="term" value="P:'de novo' UMP biosynthetic process"/>
    <property type="evidence" value="ECO:0007669"/>
    <property type="project" value="UniProtKB-UniRule"/>
</dbReference>
<organism evidence="14 15">
    <name type="scientific">Desulfobaculum xiamenense</name>
    <dbReference type="NCBI Taxonomy" id="995050"/>
    <lineage>
        <taxon>Bacteria</taxon>
        <taxon>Pseudomonadati</taxon>
        <taxon>Thermodesulfobacteriota</taxon>
        <taxon>Desulfovibrionia</taxon>
        <taxon>Desulfovibrionales</taxon>
        <taxon>Desulfovibrionaceae</taxon>
        <taxon>Desulfobaculum</taxon>
    </lineage>
</organism>
<comment type="caution">
    <text evidence="14">The sequence shown here is derived from an EMBL/GenBank/DDBJ whole genome shotgun (WGS) entry which is preliminary data.</text>
</comment>
<dbReference type="FunFam" id="3.20.20.70:FF:000015">
    <property type="entry name" value="Orotidine 5'-phosphate decarboxylase"/>
    <property type="match status" value="1"/>
</dbReference>
<reference evidence="14 15" key="1">
    <citation type="submission" date="2020-03" db="EMBL/GenBank/DDBJ databases">
        <title>Genomic Encyclopedia of Type Strains, Phase IV (KMG-IV): sequencing the most valuable type-strain genomes for metagenomic binning, comparative biology and taxonomic classification.</title>
        <authorList>
            <person name="Goeker M."/>
        </authorList>
    </citation>
    <scope>NUCLEOTIDE SEQUENCE [LARGE SCALE GENOMIC DNA]</scope>
    <source>
        <strain evidence="14 15">DSM 24233</strain>
    </source>
</reference>
<dbReference type="HAMAP" id="MF_01200_B">
    <property type="entry name" value="OMPdecase_type1_B"/>
    <property type="match status" value="1"/>
</dbReference>
<feature type="binding site" evidence="9 11">
    <location>
        <position position="31"/>
    </location>
    <ligand>
        <name>substrate</name>
    </ligand>
</feature>
<evidence type="ECO:0000256" key="7">
    <source>
        <dbReference type="ARBA" id="ARBA00049157"/>
    </source>
</evidence>
<sequence>MAELVVALDFPDSTAALDMATRLRGAVNWVKVGLELYTATGPSIVGALTDMGFRVFLDLKFMDIPNTVRGAVRSAVGVGADMVNVHACGGRRMLEAAREGLEDGAARTGRSPILLAVTVLTSMDATDLALPEGTSVADLALAYARTVRDCELDGVVCSGHEAQAIKAACGADFACLTPGIRMADAGDDQRRVMTPEMAVRAGSDYLVAGRPITRAASPADAAALFLEQMGRVVL</sequence>
<dbReference type="PANTHER" id="PTHR32119">
    <property type="entry name" value="OROTIDINE 5'-PHOSPHATE DECARBOXYLASE"/>
    <property type="match status" value="1"/>
</dbReference>
<feature type="domain" description="Orotidine 5'-phosphate decarboxylase" evidence="13">
    <location>
        <begin position="3"/>
        <end position="225"/>
    </location>
</feature>
<dbReference type="UniPathway" id="UPA00070">
    <property type="reaction ID" value="UER00120"/>
</dbReference>
<dbReference type="SMART" id="SM00934">
    <property type="entry name" value="OMPdecase"/>
    <property type="match status" value="1"/>
</dbReference>
<evidence type="ECO:0000256" key="10">
    <source>
        <dbReference type="PIRSR" id="PIRSR614732-1"/>
    </source>
</evidence>
<evidence type="ECO:0000259" key="13">
    <source>
        <dbReference type="SMART" id="SM00934"/>
    </source>
</evidence>
<feature type="active site" description="For OMPdecase activity" evidence="10">
    <location>
        <position position="60"/>
    </location>
</feature>
<feature type="binding site" evidence="9 11">
    <location>
        <position position="181"/>
    </location>
    <ligand>
        <name>substrate</name>
    </ligand>
</feature>
<dbReference type="InterPro" id="IPR001754">
    <property type="entry name" value="OMPdeCOase_dom"/>
</dbReference>
<feature type="binding site" evidence="9 11">
    <location>
        <position position="189"/>
    </location>
    <ligand>
        <name>substrate</name>
    </ligand>
</feature>
<evidence type="ECO:0000256" key="12">
    <source>
        <dbReference type="RuleBase" id="RU000512"/>
    </source>
</evidence>
<evidence type="ECO:0000313" key="15">
    <source>
        <dbReference type="Proteomes" id="UP000580856"/>
    </source>
</evidence>
<dbReference type="EC" id="4.1.1.23" evidence="9"/>
<dbReference type="GO" id="GO:0005829">
    <property type="term" value="C:cytosol"/>
    <property type="evidence" value="ECO:0007669"/>
    <property type="project" value="TreeGrafter"/>
</dbReference>
<evidence type="ECO:0000256" key="1">
    <source>
        <dbReference type="ARBA" id="ARBA00002356"/>
    </source>
</evidence>
<dbReference type="NCBIfam" id="NF001273">
    <property type="entry name" value="PRK00230.1"/>
    <property type="match status" value="1"/>
</dbReference>
<dbReference type="Proteomes" id="UP000580856">
    <property type="component" value="Unassembled WGS sequence"/>
</dbReference>
<evidence type="ECO:0000256" key="9">
    <source>
        <dbReference type="HAMAP-Rule" id="MF_01200"/>
    </source>
</evidence>
<dbReference type="CDD" id="cd04725">
    <property type="entry name" value="OMP_decarboxylase_like"/>
    <property type="match status" value="1"/>
</dbReference>
<dbReference type="AlphaFoldDB" id="A0A846QV69"/>
<keyword evidence="6 9" id="KW-0456">Lyase</keyword>
<accession>A0A846QV69</accession>
<feature type="active site" description="Proton donor" evidence="9">
    <location>
        <position position="60"/>
    </location>
</feature>
<keyword evidence="15" id="KW-1185">Reference proteome</keyword>
<feature type="binding site" evidence="9 11">
    <location>
        <position position="209"/>
    </location>
    <ligand>
        <name>substrate</name>
    </ligand>
</feature>
<feature type="active site" description="For OMPdecase activity" evidence="10">
    <location>
        <position position="63"/>
    </location>
</feature>
<comment type="pathway">
    <text evidence="2 9 12">Pyrimidine metabolism; UMP biosynthesis via de novo pathway; UMP from orotate: step 2/2.</text>
</comment>